<evidence type="ECO:0000313" key="1">
    <source>
        <dbReference type="EMBL" id="CAK6974520.1"/>
    </source>
</evidence>
<organism evidence="1 2">
    <name type="scientific">Scomber scombrus</name>
    <name type="common">Atlantic mackerel</name>
    <name type="synonym">Scomber vernalis</name>
    <dbReference type="NCBI Taxonomy" id="13677"/>
    <lineage>
        <taxon>Eukaryota</taxon>
        <taxon>Metazoa</taxon>
        <taxon>Chordata</taxon>
        <taxon>Craniata</taxon>
        <taxon>Vertebrata</taxon>
        <taxon>Euteleostomi</taxon>
        <taxon>Actinopterygii</taxon>
        <taxon>Neopterygii</taxon>
        <taxon>Teleostei</taxon>
        <taxon>Neoteleostei</taxon>
        <taxon>Acanthomorphata</taxon>
        <taxon>Pelagiaria</taxon>
        <taxon>Scombriformes</taxon>
        <taxon>Scombridae</taxon>
        <taxon>Scomber</taxon>
    </lineage>
</organism>
<dbReference type="Proteomes" id="UP001314229">
    <property type="component" value="Unassembled WGS sequence"/>
</dbReference>
<accession>A0AAV1PT64</accession>
<sequence length="124" mass="13668">MSLFAKAVDVLQGEASVQMGCLVPTITLLKTKLQHLRLSSKFCRPLVDALQAGLDSGRCDDNILKLGLDFIKGHLKEQPMVHLSDTSHSSEEDDFVSPIKQGNAQENSKQLESYLACPLIPWMS</sequence>
<dbReference type="AlphaFoldDB" id="A0AAV1PT64"/>
<protein>
    <submittedName>
        <fullName evidence="1">Uncharacterized protein LOC126402589</fullName>
    </submittedName>
</protein>
<evidence type="ECO:0000313" key="2">
    <source>
        <dbReference type="Proteomes" id="UP001314229"/>
    </source>
</evidence>
<keyword evidence="2" id="KW-1185">Reference proteome</keyword>
<name>A0AAV1PT64_SCOSC</name>
<gene>
    <name evidence="1" type="ORF">FSCOSCO3_A006425</name>
</gene>
<reference evidence="1 2" key="1">
    <citation type="submission" date="2024-01" db="EMBL/GenBank/DDBJ databases">
        <authorList>
            <person name="Alioto T."/>
            <person name="Alioto T."/>
            <person name="Gomez Garrido J."/>
        </authorList>
    </citation>
    <scope>NUCLEOTIDE SEQUENCE [LARGE SCALE GENOMIC DNA]</scope>
</reference>
<proteinExistence type="predicted"/>
<comment type="caution">
    <text evidence="1">The sequence shown here is derived from an EMBL/GenBank/DDBJ whole genome shotgun (WGS) entry which is preliminary data.</text>
</comment>
<dbReference type="EMBL" id="CAWUFR010000261">
    <property type="protein sequence ID" value="CAK6974520.1"/>
    <property type="molecule type" value="Genomic_DNA"/>
</dbReference>